<dbReference type="KEGG" id="rgu:A4W93_06655"/>
<organism evidence="1 2">
    <name type="scientific">Piscinibacter gummiphilus</name>
    <dbReference type="NCBI Taxonomy" id="946333"/>
    <lineage>
        <taxon>Bacteria</taxon>
        <taxon>Pseudomonadati</taxon>
        <taxon>Pseudomonadota</taxon>
        <taxon>Betaproteobacteria</taxon>
        <taxon>Burkholderiales</taxon>
        <taxon>Sphaerotilaceae</taxon>
        <taxon>Piscinibacter</taxon>
    </lineage>
</organism>
<sequence length="99" mass="11268">MSRNVLEKLMHQLCIDRATKQRFRDEPEKLLQRLALTDEEKAMLLSFDVAGLQRLGVNPMLTMGYWQENAPDRSPGAYMKALRPDAVDSSSVFSAALKR</sequence>
<dbReference type="CDD" id="cd07321">
    <property type="entry name" value="Extradiol_Dioxygenase_3A_like"/>
    <property type="match status" value="1"/>
</dbReference>
<keyword evidence="1" id="KW-0223">Dioxygenase</keyword>
<dbReference type="STRING" id="946333.A4W93_06655"/>
<dbReference type="SUPFAM" id="SSF48076">
    <property type="entry name" value="LigA subunit of an aromatic-ring-opening dioxygenase LigAB"/>
    <property type="match status" value="1"/>
</dbReference>
<evidence type="ECO:0000313" key="2">
    <source>
        <dbReference type="Proteomes" id="UP000193427"/>
    </source>
</evidence>
<gene>
    <name evidence="1" type="ORF">A4W93_06655</name>
</gene>
<accession>A0A1W6L5S8</accession>
<dbReference type="Proteomes" id="UP000193427">
    <property type="component" value="Chromosome"/>
</dbReference>
<dbReference type="EMBL" id="CP015118">
    <property type="protein sequence ID" value="ARN19623.1"/>
    <property type="molecule type" value="Genomic_DNA"/>
</dbReference>
<name>A0A1W6L5S8_9BURK</name>
<reference evidence="1 2" key="1">
    <citation type="submission" date="2016-04" db="EMBL/GenBank/DDBJ databases">
        <title>Complete genome sequence of natural rubber-degrading, novel Gram-negative bacterium, Rhizobacter gummiphilus strain NS21.</title>
        <authorList>
            <person name="Tabata M."/>
            <person name="Kasai D."/>
            <person name="Fukuda M."/>
        </authorList>
    </citation>
    <scope>NUCLEOTIDE SEQUENCE [LARGE SCALE GENOMIC DNA]</scope>
    <source>
        <strain evidence="1 2">NS21</strain>
    </source>
</reference>
<dbReference type="InterPro" id="IPR036622">
    <property type="entry name" value="LigA_sf"/>
</dbReference>
<protein>
    <submittedName>
        <fullName evidence="1">Extradiol ring-cleavage dioxygenase</fullName>
    </submittedName>
</protein>
<dbReference type="AlphaFoldDB" id="A0A1W6L5S8"/>
<dbReference type="InterPro" id="IPR011986">
    <property type="entry name" value="Xdiol_dOase_LigA"/>
</dbReference>
<dbReference type="Gene3D" id="1.10.700.10">
    <property type="entry name" value="Dioxygenase LigAB, LigA subunit"/>
    <property type="match status" value="1"/>
</dbReference>
<evidence type="ECO:0000313" key="1">
    <source>
        <dbReference type="EMBL" id="ARN19623.1"/>
    </source>
</evidence>
<dbReference type="OrthoDB" id="3478734at2"/>
<dbReference type="GO" id="GO:0051213">
    <property type="term" value="F:dioxygenase activity"/>
    <property type="evidence" value="ECO:0007669"/>
    <property type="project" value="UniProtKB-KW"/>
</dbReference>
<keyword evidence="1" id="KW-0560">Oxidoreductase</keyword>
<keyword evidence="2" id="KW-1185">Reference proteome</keyword>
<proteinExistence type="predicted"/>
<dbReference type="RefSeq" id="WP_085749885.1">
    <property type="nucleotide sequence ID" value="NZ_BSPR01000003.1"/>
</dbReference>
<dbReference type="Pfam" id="PF07746">
    <property type="entry name" value="LigA"/>
    <property type="match status" value="1"/>
</dbReference>